<gene>
    <name evidence="5" type="ORF">HSACCH_00721</name>
</gene>
<evidence type="ECO:0000256" key="2">
    <source>
        <dbReference type="ARBA" id="ARBA00006479"/>
    </source>
</evidence>
<reference evidence="6" key="1">
    <citation type="journal article" date="2013" name="Genome Announc.">
        <title>Genome Sequence of Halanaerobium saccharolyticum subsp. saccharolyticum Strain DSM 6643T, a Halophilic Hydrogen-Producing Bacterium.</title>
        <authorList>
            <person name="Kivisto A."/>
            <person name="Larjo A."/>
            <person name="Ciranna A."/>
            <person name="Santala V."/>
            <person name="Roos C."/>
            <person name="Karp M."/>
        </authorList>
    </citation>
    <scope>NUCLEOTIDE SEQUENCE [LARGE SCALE GENOMIC DNA]</scope>
    <source>
        <strain evidence="6">DSM 6643</strain>
    </source>
</reference>
<accession>M5ECF3</accession>
<dbReference type="RefSeq" id="WP_005487912.1">
    <property type="nucleotide sequence ID" value="NZ_CAUI01000005.1"/>
</dbReference>
<dbReference type="InterPro" id="IPR012318">
    <property type="entry name" value="HTH_CRP"/>
</dbReference>
<protein>
    <recommendedName>
        <fullName evidence="4">HTH crp-type domain-containing protein</fullName>
    </recommendedName>
</protein>
<sequence length="398" mass="44136">MSGINMSNVKLKNRSSILKLLRNQGSMSRKDISEKIGLTAAAVSNLISDLIAEDLVSEIGEVDNGVKKSGRREILIDVNYDKYSVVAIDIGIDFTKIAIGNLAGEIKDSTFVKTNKEISPAEFLKELAQKVITFLWENNQVKDDILGFGVGMIGLVDSKKGLSKHAYGLWDQEVKIKEKLEELLEMKVVVDNNVRALALAEINRNDQVTGDNILFIKYGPGIGSAIILNNEIYYGSNNMAGEIGHMIIDNQGEKCRCGRRGCLETKISQKAIIKYIADNCSIKIDKNGKNKELDLEKVFTDLKSSCQQEILNNISFNLALSVANVIALYDPCKIILHGKPFEYPDFLESLKTNFNKIIPEIDLQNFIIASKLNAGYISGISLAVERLFYDFGGKVIKE</sequence>
<dbReference type="OrthoDB" id="9796533at2"/>
<comment type="similarity">
    <text evidence="2">Belongs to the ROK (NagC/XylR) family.</text>
</comment>
<dbReference type="AlphaFoldDB" id="M5ECF3"/>
<dbReference type="GO" id="GO:0003677">
    <property type="term" value="F:DNA binding"/>
    <property type="evidence" value="ECO:0007669"/>
    <property type="project" value="InterPro"/>
</dbReference>
<dbReference type="Gene3D" id="3.30.420.40">
    <property type="match status" value="2"/>
</dbReference>
<comment type="function">
    <text evidence="1">Transcriptional repressor of xylose-utilizing enzymes.</text>
</comment>
<dbReference type="InterPro" id="IPR036388">
    <property type="entry name" value="WH-like_DNA-bd_sf"/>
</dbReference>
<evidence type="ECO:0000313" key="6">
    <source>
        <dbReference type="Proteomes" id="UP000012063"/>
    </source>
</evidence>
<keyword evidence="6" id="KW-1185">Reference proteome</keyword>
<dbReference type="SUPFAM" id="SSF46785">
    <property type="entry name" value="Winged helix' DNA-binding domain"/>
    <property type="match status" value="1"/>
</dbReference>
<organism evidence="5 6">
    <name type="scientific">Halanaerobium saccharolyticum subsp. saccharolyticum DSM 6643</name>
    <dbReference type="NCBI Taxonomy" id="1293054"/>
    <lineage>
        <taxon>Bacteria</taxon>
        <taxon>Bacillati</taxon>
        <taxon>Bacillota</taxon>
        <taxon>Clostridia</taxon>
        <taxon>Halanaerobiales</taxon>
        <taxon>Halanaerobiaceae</taxon>
        <taxon>Halanaerobium</taxon>
    </lineage>
</organism>
<dbReference type="InterPro" id="IPR000600">
    <property type="entry name" value="ROK"/>
</dbReference>
<dbReference type="STRING" id="1293054.HSACCH_00721"/>
<dbReference type="GO" id="GO:0042732">
    <property type="term" value="P:D-xylose metabolic process"/>
    <property type="evidence" value="ECO:0007669"/>
    <property type="project" value="UniProtKB-KW"/>
</dbReference>
<dbReference type="EMBL" id="CAUI01000005">
    <property type="protein sequence ID" value="CCU78572.1"/>
    <property type="molecule type" value="Genomic_DNA"/>
</dbReference>
<dbReference type="InterPro" id="IPR043129">
    <property type="entry name" value="ATPase_NBD"/>
</dbReference>
<evidence type="ECO:0000313" key="5">
    <source>
        <dbReference type="EMBL" id="CCU78572.1"/>
    </source>
</evidence>
<evidence type="ECO:0000256" key="1">
    <source>
        <dbReference type="ARBA" id="ARBA00002486"/>
    </source>
</evidence>
<dbReference type="PANTHER" id="PTHR18964:SF149">
    <property type="entry name" value="BIFUNCTIONAL UDP-N-ACETYLGLUCOSAMINE 2-EPIMERASE_N-ACETYLMANNOSAMINE KINASE"/>
    <property type="match status" value="1"/>
</dbReference>
<dbReference type="SMART" id="SM00419">
    <property type="entry name" value="HTH_CRP"/>
    <property type="match status" value="1"/>
</dbReference>
<comment type="caution">
    <text evidence="5">The sequence shown here is derived from an EMBL/GenBank/DDBJ whole genome shotgun (WGS) entry which is preliminary data.</text>
</comment>
<evidence type="ECO:0000259" key="4">
    <source>
        <dbReference type="SMART" id="SM00419"/>
    </source>
</evidence>
<feature type="domain" description="HTH crp-type" evidence="4">
    <location>
        <begin position="15"/>
        <end position="77"/>
    </location>
</feature>
<evidence type="ECO:0000256" key="3">
    <source>
        <dbReference type="ARBA" id="ARBA00022629"/>
    </source>
</evidence>
<keyword evidence="3" id="KW-0859">Xylose metabolism</keyword>
<keyword evidence="3" id="KW-0119">Carbohydrate metabolism</keyword>
<dbReference type="InParanoid" id="M5ECF3"/>
<dbReference type="Proteomes" id="UP000012063">
    <property type="component" value="Unassembled WGS sequence"/>
</dbReference>
<dbReference type="SUPFAM" id="SSF53067">
    <property type="entry name" value="Actin-like ATPase domain"/>
    <property type="match status" value="1"/>
</dbReference>
<dbReference type="Gene3D" id="1.10.10.10">
    <property type="entry name" value="Winged helix-like DNA-binding domain superfamily/Winged helix DNA-binding domain"/>
    <property type="match status" value="1"/>
</dbReference>
<name>M5ECF3_9FIRM</name>
<proteinExistence type="inferred from homology"/>
<dbReference type="Pfam" id="PF13412">
    <property type="entry name" value="HTH_24"/>
    <property type="match status" value="1"/>
</dbReference>
<dbReference type="GO" id="GO:0006355">
    <property type="term" value="P:regulation of DNA-templated transcription"/>
    <property type="evidence" value="ECO:0007669"/>
    <property type="project" value="InterPro"/>
</dbReference>
<dbReference type="eggNOG" id="COG1940">
    <property type="taxonomic scope" value="Bacteria"/>
</dbReference>
<dbReference type="PANTHER" id="PTHR18964">
    <property type="entry name" value="ROK (REPRESSOR, ORF, KINASE) FAMILY"/>
    <property type="match status" value="1"/>
</dbReference>
<dbReference type="Pfam" id="PF00480">
    <property type="entry name" value="ROK"/>
    <property type="match status" value="1"/>
</dbReference>
<dbReference type="InterPro" id="IPR036390">
    <property type="entry name" value="WH_DNA-bd_sf"/>
</dbReference>